<gene>
    <name evidence="27" type="ORF">QQF64_015818</name>
</gene>
<comment type="catalytic activity">
    <reaction evidence="23">
        <text>GDP + H2O = GMP + phosphate + H(+)</text>
        <dbReference type="Rhea" id="RHEA:22156"/>
        <dbReference type="ChEBI" id="CHEBI:15377"/>
        <dbReference type="ChEBI" id="CHEBI:15378"/>
        <dbReference type="ChEBI" id="CHEBI:43474"/>
        <dbReference type="ChEBI" id="CHEBI:58115"/>
        <dbReference type="ChEBI" id="CHEBI:58189"/>
        <dbReference type="EC" id="3.6.1.6"/>
    </reaction>
    <physiologicalReaction direction="left-to-right" evidence="23">
        <dbReference type="Rhea" id="RHEA:22157"/>
    </physiologicalReaction>
</comment>
<keyword evidence="13" id="KW-1015">Disulfide bond</keyword>
<comment type="cofactor">
    <cofactor evidence="1">
        <name>Ca(2+)</name>
        <dbReference type="ChEBI" id="CHEBI:29108"/>
    </cofactor>
</comment>
<evidence type="ECO:0000256" key="5">
    <source>
        <dbReference type="ARBA" id="ARBA00004922"/>
    </source>
</evidence>
<evidence type="ECO:0000256" key="17">
    <source>
        <dbReference type="ARBA" id="ARBA00042507"/>
    </source>
</evidence>
<proteinExistence type="inferred from homology"/>
<evidence type="ECO:0000256" key="20">
    <source>
        <dbReference type="ARBA" id="ARBA00047813"/>
    </source>
</evidence>
<keyword evidence="12" id="KW-0460">Magnesium</keyword>
<dbReference type="Proteomes" id="UP001558613">
    <property type="component" value="Unassembled WGS sequence"/>
</dbReference>
<evidence type="ECO:0000256" key="9">
    <source>
        <dbReference type="ARBA" id="ARBA00022801"/>
    </source>
</evidence>
<comment type="pathway">
    <text evidence="5">Protein modification; protein glycosylation.</text>
</comment>
<comment type="subcellular location">
    <subcellularLocation>
        <location evidence="3">Endoplasmic reticulum</location>
    </subcellularLocation>
    <subcellularLocation>
        <location evidence="4">Secreted</location>
    </subcellularLocation>
</comment>
<evidence type="ECO:0000256" key="16">
    <source>
        <dbReference type="ARBA" id="ARBA00042111"/>
    </source>
</evidence>
<dbReference type="EC" id="3.6.1.6" evidence="15"/>
<evidence type="ECO:0000313" key="27">
    <source>
        <dbReference type="EMBL" id="KAL1253589.1"/>
    </source>
</evidence>
<evidence type="ECO:0000256" key="23">
    <source>
        <dbReference type="ARBA" id="ARBA00048756"/>
    </source>
</evidence>
<sequence length="560" mass="62390">MKENKAAGKSFSFSSCRAVISSPAHTVLRHHLLLSIKLKLSWSRCYCQTPALLQSINHKPPHGHGINAQDSQTELYISSSSRWTELNKRYQLSAKHAPQTRQKNRSFGLKAPSFVLLLTLRISVSLRMSASLWVWRLLAVWTLLAVSSSQRNGLNAVDFSQRFGNALPSLSRPANASQIFYGVMFDAGSTGTRIHVYTFIQKEPDGLPVLDNEMFHSMKPGLSAYADIPEIAGHTVRQLLRVAKKTVPPVEWKRTPLVFRATAGLRLLSPAKAHALLEEVQDVFDESPFYVPPDSVSIMNGTNEGILAWVTVNFLTGRLNRDTQKTVGILDLGGGSTQITFLPKSKKTIESAPADYIVRFDMFNSTHKLYTHSYLGNGIKAARLSALGALGSDGLEKKVFKTSCLPKKHTGEFSFGGFSYHVSGVTNGVTGFKACYQEMLKVVKGIINQPHELKDSSTFYAFSYYFDHAVEAGLIDESRGGAVKIRDFRKRAKEVCNRPSKRSQLNPFLCMDLTYIVCLLKDGFGFKESTVLQLTKKVRNVETSWALGAAIYHFQKFRIH</sequence>
<evidence type="ECO:0000256" key="22">
    <source>
        <dbReference type="ARBA" id="ARBA00048075"/>
    </source>
</evidence>
<dbReference type="PANTHER" id="PTHR11782">
    <property type="entry name" value="ADENOSINE/GUANOSINE DIPHOSPHATASE"/>
    <property type="match status" value="1"/>
</dbReference>
<keyword evidence="9 26" id="KW-0378">Hydrolase</keyword>
<comment type="caution">
    <text evidence="27">The sequence shown here is derived from an EMBL/GenBank/DDBJ whole genome shotgun (WGS) entry which is preliminary data.</text>
</comment>
<keyword evidence="8" id="KW-0732">Signal</keyword>
<keyword evidence="28" id="KW-1185">Reference proteome</keyword>
<comment type="subunit">
    <text evidence="19">Monomer; active form. Homodimer; disulfide-linked. Homodimers are enzymatically inactive.</text>
</comment>
<keyword evidence="10" id="KW-0256">Endoplasmic reticulum</keyword>
<comment type="catalytic activity">
    <reaction evidence="25">
        <text>IDP + H2O = IMP + phosphate + H(+)</text>
        <dbReference type="Rhea" id="RHEA:35207"/>
        <dbReference type="ChEBI" id="CHEBI:15377"/>
        <dbReference type="ChEBI" id="CHEBI:15378"/>
        <dbReference type="ChEBI" id="CHEBI:43474"/>
        <dbReference type="ChEBI" id="CHEBI:58053"/>
        <dbReference type="ChEBI" id="CHEBI:58280"/>
        <dbReference type="EC" id="3.6.1.6"/>
    </reaction>
    <physiologicalReaction direction="left-to-right" evidence="25">
        <dbReference type="Rhea" id="RHEA:35208"/>
    </physiologicalReaction>
</comment>
<keyword evidence="7" id="KW-0964">Secreted</keyword>
<name>A0ABR3LPH3_9TELE</name>
<comment type="catalytic activity">
    <reaction evidence="22">
        <text>UDP + H2O = UMP + phosphate + H(+)</text>
        <dbReference type="Rhea" id="RHEA:64876"/>
        <dbReference type="ChEBI" id="CHEBI:15377"/>
        <dbReference type="ChEBI" id="CHEBI:15378"/>
        <dbReference type="ChEBI" id="CHEBI:43474"/>
        <dbReference type="ChEBI" id="CHEBI:57865"/>
        <dbReference type="ChEBI" id="CHEBI:58223"/>
        <dbReference type="EC" id="3.6.1.6"/>
    </reaction>
    <physiologicalReaction direction="left-to-right" evidence="22">
        <dbReference type="Rhea" id="RHEA:64877"/>
    </physiologicalReaction>
</comment>
<evidence type="ECO:0000256" key="26">
    <source>
        <dbReference type="RuleBase" id="RU003833"/>
    </source>
</evidence>
<dbReference type="PANTHER" id="PTHR11782:SF35">
    <property type="entry name" value="NUCLEOSIDE DIPHOSPHATE PHOSPHATASE ENTPD5"/>
    <property type="match status" value="1"/>
</dbReference>
<evidence type="ECO:0000256" key="14">
    <source>
        <dbReference type="ARBA" id="ARBA00023180"/>
    </source>
</evidence>
<evidence type="ECO:0000256" key="24">
    <source>
        <dbReference type="ARBA" id="ARBA00049217"/>
    </source>
</evidence>
<dbReference type="Gene3D" id="3.30.420.150">
    <property type="entry name" value="Exopolyphosphatase. Domain 2"/>
    <property type="match status" value="1"/>
</dbReference>
<comment type="catalytic activity">
    <reaction evidence="24">
        <text>ADP + H2O = AMP + phosphate + H(+)</text>
        <dbReference type="Rhea" id="RHEA:61436"/>
        <dbReference type="ChEBI" id="CHEBI:15377"/>
        <dbReference type="ChEBI" id="CHEBI:15378"/>
        <dbReference type="ChEBI" id="CHEBI:43474"/>
        <dbReference type="ChEBI" id="CHEBI:456215"/>
        <dbReference type="ChEBI" id="CHEBI:456216"/>
        <dbReference type="EC" id="3.6.1.6"/>
    </reaction>
    <physiologicalReaction direction="left-to-right" evidence="24">
        <dbReference type="Rhea" id="RHEA:61437"/>
    </physiologicalReaction>
</comment>
<evidence type="ECO:0000256" key="12">
    <source>
        <dbReference type="ARBA" id="ARBA00022842"/>
    </source>
</evidence>
<comment type="function">
    <text evidence="18">Hydrolyzes nucleoside diphosphates with a preference for GDP, IDP and UDP compared to ADP and CDP. In the lumen of the endoplasmic reticulum, hydrolyzes UDP that acts as an end-product feedback inhibitor of the UDP-Glc:glycoprotein glucosyltransferases. UMP can be transported back by an UDP-sugar antiporter to the cytosol where it is consumed to regenerate UDP-glucose. Therefore, it positively regulates protein reglucosylation by clearing UDP from the ER lumen and by promoting the regeneration of UDP-glucose. Protein reglucosylation is essential to proper glycoprotein folding and quality control in the ER.</text>
</comment>
<evidence type="ECO:0000256" key="2">
    <source>
        <dbReference type="ARBA" id="ARBA00001946"/>
    </source>
</evidence>
<dbReference type="EMBL" id="JAYMGO010000020">
    <property type="protein sequence ID" value="KAL1253589.1"/>
    <property type="molecule type" value="Genomic_DNA"/>
</dbReference>
<reference evidence="27 28" key="1">
    <citation type="submission" date="2023-09" db="EMBL/GenBank/DDBJ databases">
        <authorList>
            <person name="Wang M."/>
        </authorList>
    </citation>
    <scope>NUCLEOTIDE SEQUENCE [LARGE SCALE GENOMIC DNA]</scope>
    <source>
        <strain evidence="27">GT-2023</strain>
        <tissue evidence="27">Liver</tissue>
    </source>
</reference>
<comment type="catalytic activity">
    <reaction evidence="21">
        <text>a ribonucleoside 5'-diphosphate + H2O = a ribonucleoside 5'-phosphate + phosphate + H(+)</text>
        <dbReference type="Rhea" id="RHEA:36799"/>
        <dbReference type="ChEBI" id="CHEBI:15377"/>
        <dbReference type="ChEBI" id="CHEBI:15378"/>
        <dbReference type="ChEBI" id="CHEBI:43474"/>
        <dbReference type="ChEBI" id="CHEBI:57930"/>
        <dbReference type="ChEBI" id="CHEBI:58043"/>
        <dbReference type="EC" id="3.6.1.6"/>
    </reaction>
    <physiologicalReaction direction="left-to-right" evidence="21">
        <dbReference type="Rhea" id="RHEA:36800"/>
    </physiologicalReaction>
</comment>
<dbReference type="InterPro" id="IPR000407">
    <property type="entry name" value="GDA1_CD39_NTPase"/>
</dbReference>
<dbReference type="Gene3D" id="3.30.420.40">
    <property type="match status" value="1"/>
</dbReference>
<evidence type="ECO:0000256" key="3">
    <source>
        <dbReference type="ARBA" id="ARBA00004240"/>
    </source>
</evidence>
<evidence type="ECO:0000256" key="21">
    <source>
        <dbReference type="ARBA" id="ARBA00048053"/>
    </source>
</evidence>
<evidence type="ECO:0000256" key="19">
    <source>
        <dbReference type="ARBA" id="ARBA00046723"/>
    </source>
</evidence>
<comment type="cofactor">
    <cofactor evidence="2">
        <name>Mg(2+)</name>
        <dbReference type="ChEBI" id="CHEBI:18420"/>
    </cofactor>
</comment>
<organism evidence="27 28">
    <name type="scientific">Cirrhinus molitorella</name>
    <name type="common">mud carp</name>
    <dbReference type="NCBI Taxonomy" id="172907"/>
    <lineage>
        <taxon>Eukaryota</taxon>
        <taxon>Metazoa</taxon>
        <taxon>Chordata</taxon>
        <taxon>Craniata</taxon>
        <taxon>Vertebrata</taxon>
        <taxon>Euteleostomi</taxon>
        <taxon>Actinopterygii</taxon>
        <taxon>Neopterygii</taxon>
        <taxon>Teleostei</taxon>
        <taxon>Ostariophysi</taxon>
        <taxon>Cypriniformes</taxon>
        <taxon>Cyprinidae</taxon>
        <taxon>Labeoninae</taxon>
        <taxon>Labeonini</taxon>
        <taxon>Cirrhinus</taxon>
    </lineage>
</organism>
<comment type="catalytic activity">
    <reaction evidence="20">
        <text>CDP + H2O = CMP + phosphate + H(+)</text>
        <dbReference type="Rhea" id="RHEA:64880"/>
        <dbReference type="ChEBI" id="CHEBI:15377"/>
        <dbReference type="ChEBI" id="CHEBI:15378"/>
        <dbReference type="ChEBI" id="CHEBI:43474"/>
        <dbReference type="ChEBI" id="CHEBI:58069"/>
        <dbReference type="ChEBI" id="CHEBI:60377"/>
        <dbReference type="EC" id="3.6.1.6"/>
    </reaction>
    <physiologicalReaction direction="left-to-right" evidence="20">
        <dbReference type="Rhea" id="RHEA:64881"/>
    </physiologicalReaction>
</comment>
<evidence type="ECO:0000256" key="25">
    <source>
        <dbReference type="ARBA" id="ARBA00049328"/>
    </source>
</evidence>
<evidence type="ECO:0000256" key="13">
    <source>
        <dbReference type="ARBA" id="ARBA00023157"/>
    </source>
</evidence>
<dbReference type="Pfam" id="PF01150">
    <property type="entry name" value="GDA1_CD39"/>
    <property type="match status" value="1"/>
</dbReference>
<evidence type="ECO:0000256" key="7">
    <source>
        <dbReference type="ARBA" id="ARBA00022525"/>
    </source>
</evidence>
<evidence type="ECO:0000256" key="15">
    <source>
        <dbReference type="ARBA" id="ARBA00038863"/>
    </source>
</evidence>
<dbReference type="PROSITE" id="PS01238">
    <property type="entry name" value="GDA1_CD39_NTPASE"/>
    <property type="match status" value="1"/>
</dbReference>
<evidence type="ECO:0000256" key="11">
    <source>
        <dbReference type="ARBA" id="ARBA00022837"/>
    </source>
</evidence>
<evidence type="ECO:0000256" key="10">
    <source>
        <dbReference type="ARBA" id="ARBA00022824"/>
    </source>
</evidence>
<comment type="similarity">
    <text evidence="6 26">Belongs to the GDA1/CD39 NTPase family.</text>
</comment>
<keyword evidence="14" id="KW-0325">Glycoprotein</keyword>
<accession>A0ABR3LPH3</accession>
<keyword evidence="11" id="KW-0106">Calcium</keyword>
<evidence type="ECO:0000256" key="1">
    <source>
        <dbReference type="ARBA" id="ARBA00001913"/>
    </source>
</evidence>
<evidence type="ECO:0000256" key="8">
    <source>
        <dbReference type="ARBA" id="ARBA00022729"/>
    </source>
</evidence>
<evidence type="ECO:0000256" key="6">
    <source>
        <dbReference type="ARBA" id="ARBA00009283"/>
    </source>
</evidence>
<evidence type="ECO:0000256" key="18">
    <source>
        <dbReference type="ARBA" id="ARBA00045733"/>
    </source>
</evidence>
<evidence type="ECO:0000256" key="4">
    <source>
        <dbReference type="ARBA" id="ARBA00004613"/>
    </source>
</evidence>
<evidence type="ECO:0000313" key="28">
    <source>
        <dbReference type="Proteomes" id="UP001558613"/>
    </source>
</evidence>
<protein>
    <recommendedName>
        <fullName evidence="15">nucleoside diphosphate phosphatase</fullName>
        <ecNumber evidence="15">3.6.1.6</ecNumber>
    </recommendedName>
    <alternativeName>
        <fullName evidence="16">Guanosine-diphosphatase ENTPD5</fullName>
    </alternativeName>
    <alternativeName>
        <fullName evidence="17">Uridine-diphosphatase ENTPD5</fullName>
    </alternativeName>
</protein>